<reference evidence="2 3" key="1">
    <citation type="journal article" date="2014" name="Int. J. Syst. Evol. Microbiol.">
        <title>Phaeodactylibacter xiamenensis gen. nov., sp. nov., a member of the family Saprospiraceae isolated from the marine alga Phaeodactylum tricornutum.</title>
        <authorList>
            <person name="Chen Z.Jr."/>
            <person name="Lei X."/>
            <person name="Lai Q."/>
            <person name="Li Y."/>
            <person name="Zhang B."/>
            <person name="Zhang J."/>
            <person name="Zhang H."/>
            <person name="Yang L."/>
            <person name="Zheng W."/>
            <person name="Tian Y."/>
            <person name="Yu Z."/>
            <person name="Xu H.Jr."/>
            <person name="Zheng T."/>
        </authorList>
    </citation>
    <scope>NUCLEOTIDE SEQUENCE [LARGE SCALE GENOMIC DNA]</scope>
    <source>
        <strain evidence="2 3">KD52</strain>
    </source>
</reference>
<accession>A0A098S2G8</accession>
<evidence type="ECO:0000313" key="2">
    <source>
        <dbReference type="EMBL" id="KGE85342.1"/>
    </source>
</evidence>
<feature type="chain" id="PRO_5001939780" description="Tetratricopeptide repeat protein" evidence="1">
    <location>
        <begin position="19"/>
        <end position="223"/>
    </location>
</feature>
<dbReference type="OrthoDB" id="1150971at2"/>
<dbReference type="AlphaFoldDB" id="A0A098S2G8"/>
<evidence type="ECO:0000313" key="3">
    <source>
        <dbReference type="Proteomes" id="UP000029736"/>
    </source>
</evidence>
<dbReference type="STRING" id="1524460.IX84_27965"/>
<evidence type="ECO:0000256" key="1">
    <source>
        <dbReference type="SAM" id="SignalP"/>
    </source>
</evidence>
<feature type="signal peptide" evidence="1">
    <location>
        <begin position="1"/>
        <end position="18"/>
    </location>
</feature>
<proteinExistence type="predicted"/>
<comment type="caution">
    <text evidence="2">The sequence shown here is derived from an EMBL/GenBank/DDBJ whole genome shotgun (WGS) entry which is preliminary data.</text>
</comment>
<dbReference type="SUPFAM" id="SSF48452">
    <property type="entry name" value="TPR-like"/>
    <property type="match status" value="1"/>
</dbReference>
<protein>
    <recommendedName>
        <fullName evidence="4">Tetratricopeptide repeat protein</fullName>
    </recommendedName>
</protein>
<gene>
    <name evidence="2" type="ORF">IX84_27965</name>
</gene>
<dbReference type="EMBL" id="JPOS01000090">
    <property type="protein sequence ID" value="KGE85342.1"/>
    <property type="molecule type" value="Genomic_DNA"/>
</dbReference>
<name>A0A098S2G8_9BACT</name>
<dbReference type="InterPro" id="IPR011990">
    <property type="entry name" value="TPR-like_helical_dom_sf"/>
</dbReference>
<keyword evidence="3" id="KW-1185">Reference proteome</keyword>
<sequence>MRALIILFSLALSISTFAQNDRYTAAMEKAVGELQAAEQTRDFSAPANTFERITAAAPEGEWLPAYYQSYCHIMQAVGAMQQGKPDQITAFLEKAQGALDKAKEISPENPEILALQGYIYTGHIWADPMGNGPMYSPQSVAAYQTAIEAGPDHPRAYHLMGMHLFYMPAMYGGGPERAVSYLEKAAERFESYEPASPMHPAWGSYFNQQLLEQATAKLEKEEK</sequence>
<organism evidence="2 3">
    <name type="scientific">Phaeodactylibacter xiamenensis</name>
    <dbReference type="NCBI Taxonomy" id="1524460"/>
    <lineage>
        <taxon>Bacteria</taxon>
        <taxon>Pseudomonadati</taxon>
        <taxon>Bacteroidota</taxon>
        <taxon>Saprospiria</taxon>
        <taxon>Saprospirales</taxon>
        <taxon>Haliscomenobacteraceae</taxon>
        <taxon>Phaeodactylibacter</taxon>
    </lineage>
</organism>
<keyword evidence="1" id="KW-0732">Signal</keyword>
<dbReference type="Proteomes" id="UP000029736">
    <property type="component" value="Unassembled WGS sequence"/>
</dbReference>
<dbReference type="Gene3D" id="1.25.40.10">
    <property type="entry name" value="Tetratricopeptide repeat domain"/>
    <property type="match status" value="1"/>
</dbReference>
<dbReference type="RefSeq" id="WP_044228426.1">
    <property type="nucleotide sequence ID" value="NZ_JBKAGJ010000004.1"/>
</dbReference>
<evidence type="ECO:0008006" key="4">
    <source>
        <dbReference type="Google" id="ProtNLM"/>
    </source>
</evidence>